<dbReference type="Proteomes" id="UP000300879">
    <property type="component" value="Chromosome"/>
</dbReference>
<keyword evidence="2" id="KW-1185">Reference proteome</keyword>
<sequence>MKQSPLQTQEELLLVKESAVLPVLLDVLERDLAGMEGSGLTKLYVQRVKEIQSSIMTRLSLLKHESRSRSIAIIHTRRREHSLHVSYLCRGYRHQMELQWDFVKADLERRLAGVLLINLEEDSREPVHNTPAAERLNKPT</sequence>
<dbReference type="RefSeq" id="WP_175415248.1">
    <property type="nucleotide sequence ID" value="NZ_CP040396.1"/>
</dbReference>
<dbReference type="KEGG" id="palo:E6C60_1678"/>
<reference evidence="1 2" key="1">
    <citation type="submission" date="2019-05" db="EMBL/GenBank/DDBJ databases">
        <authorList>
            <person name="Chen C."/>
        </authorList>
    </citation>
    <scope>NUCLEOTIDE SEQUENCE [LARGE SCALE GENOMIC DNA]</scope>
    <source>
        <strain evidence="1 2">HB172198</strain>
    </source>
</reference>
<dbReference type="InterPro" id="IPR058600">
    <property type="entry name" value="YhjD-like"/>
</dbReference>
<protein>
    <submittedName>
        <fullName evidence="1">Uncharacterized protein</fullName>
    </submittedName>
</protein>
<accession>A0A4P8XJF9</accession>
<dbReference type="AlphaFoldDB" id="A0A4P8XJF9"/>
<proteinExistence type="predicted"/>
<organism evidence="1 2">
    <name type="scientific">Paenibacillus algicola</name>
    <dbReference type="NCBI Taxonomy" id="2565926"/>
    <lineage>
        <taxon>Bacteria</taxon>
        <taxon>Bacillati</taxon>
        <taxon>Bacillota</taxon>
        <taxon>Bacilli</taxon>
        <taxon>Bacillales</taxon>
        <taxon>Paenibacillaceae</taxon>
        <taxon>Paenibacillus</taxon>
    </lineage>
</organism>
<dbReference type="Pfam" id="PF26325">
    <property type="entry name" value="YhjD"/>
    <property type="match status" value="1"/>
</dbReference>
<dbReference type="EMBL" id="CP040396">
    <property type="protein sequence ID" value="QCT02393.1"/>
    <property type="molecule type" value="Genomic_DNA"/>
</dbReference>
<gene>
    <name evidence="1" type="ORF">E6C60_1678</name>
</gene>
<evidence type="ECO:0000313" key="1">
    <source>
        <dbReference type="EMBL" id="QCT02393.1"/>
    </source>
</evidence>
<name>A0A4P8XJF9_9BACL</name>
<evidence type="ECO:0000313" key="2">
    <source>
        <dbReference type="Proteomes" id="UP000300879"/>
    </source>
</evidence>